<organism evidence="1 2">
    <name type="scientific">Faecalibacter bovis</name>
    <dbReference type="NCBI Taxonomy" id="2898187"/>
    <lineage>
        <taxon>Bacteria</taxon>
        <taxon>Pseudomonadati</taxon>
        <taxon>Bacteroidota</taxon>
        <taxon>Flavobacteriia</taxon>
        <taxon>Flavobacteriales</taxon>
        <taxon>Weeksellaceae</taxon>
        <taxon>Faecalibacter</taxon>
    </lineage>
</organism>
<evidence type="ECO:0000313" key="1">
    <source>
        <dbReference type="EMBL" id="QTV06387.1"/>
    </source>
</evidence>
<dbReference type="InterPro" id="IPR005901">
    <property type="entry name" value="GLPGLI"/>
</dbReference>
<accession>A0ABX7XEK1</accession>
<dbReference type="EMBL" id="CP072842">
    <property type="protein sequence ID" value="QTV06387.1"/>
    <property type="molecule type" value="Genomic_DNA"/>
</dbReference>
<sequence>MLYKRISILLIILGFTFSFGQTYRLEYQFNNYIAVFGETRSLNTTLDYDEQTKESLYKVILKDLNSKAEIKNSNVIVLDTEEIDNELVYSNFNTSEMVIQTQIDIEMMLFTEKIPEIKWNLINESRTENNLKLNKATATFRGRNYTVWYTLDIPVNVGPWKLHGLPGAIVTVEEDKGRYSWQLTGFKKLEDSTIKNPLENKSYKVKDIKDYPKLKFELSERMIAKIKQIGVNATIPKRERSDLELKFEWEK</sequence>
<dbReference type="Proteomes" id="UP000672011">
    <property type="component" value="Chromosome"/>
</dbReference>
<evidence type="ECO:0000313" key="2">
    <source>
        <dbReference type="Proteomes" id="UP000672011"/>
    </source>
</evidence>
<keyword evidence="2" id="KW-1185">Reference proteome</keyword>
<name>A0ABX7XEK1_9FLAO</name>
<reference evidence="1 2" key="1">
    <citation type="journal article" date="2021" name="Int. J. Syst. Evol. Microbiol.">
        <title>Faecalibacter bovis sp. nov., isolated from cow faeces.</title>
        <authorList>
            <person name="Li F."/>
            <person name="Zhao W."/>
            <person name="Hong Q."/>
            <person name="Shao Q."/>
            <person name="Song J."/>
            <person name="Yang S."/>
        </authorList>
    </citation>
    <scope>NUCLEOTIDE SEQUENCE [LARGE SCALE GENOMIC DNA]</scope>
    <source>
        <strain evidence="1 2">ZY171143</strain>
    </source>
</reference>
<protein>
    <submittedName>
        <fullName evidence="1">GLPGLI family protein</fullName>
    </submittedName>
</protein>
<dbReference type="NCBIfam" id="TIGR01200">
    <property type="entry name" value="GLPGLI"/>
    <property type="match status" value="1"/>
</dbReference>
<gene>
    <name evidence="1" type="ORF">J9309_03400</name>
</gene>
<dbReference type="RefSeq" id="WP_230477056.1">
    <property type="nucleotide sequence ID" value="NZ_CP072842.1"/>
</dbReference>
<reference evidence="2" key="2">
    <citation type="submission" date="2021-04" db="EMBL/GenBank/DDBJ databases">
        <title>Taxonomy of Flavobacteriaceae bacterium ZY171143.</title>
        <authorList>
            <person name="Li F."/>
        </authorList>
    </citation>
    <scope>NUCLEOTIDE SEQUENCE [LARGE SCALE GENOMIC DNA]</scope>
    <source>
        <strain evidence="2">ZY171143</strain>
    </source>
</reference>
<proteinExistence type="predicted"/>
<dbReference type="Pfam" id="PF09697">
    <property type="entry name" value="Porph_ging"/>
    <property type="match status" value="1"/>
</dbReference>